<evidence type="ECO:0000256" key="2">
    <source>
        <dbReference type="ARBA" id="ARBA00010992"/>
    </source>
</evidence>
<dbReference type="GO" id="GO:0015798">
    <property type="term" value="P:myo-inositol transport"/>
    <property type="evidence" value="ECO:0007669"/>
    <property type="project" value="UniProtKB-ARBA"/>
</dbReference>
<dbReference type="InterPro" id="IPR020846">
    <property type="entry name" value="MFS_dom"/>
</dbReference>
<evidence type="ECO:0000259" key="9">
    <source>
        <dbReference type="PROSITE" id="PS50850"/>
    </source>
</evidence>
<evidence type="ECO:0000256" key="3">
    <source>
        <dbReference type="ARBA" id="ARBA00022448"/>
    </source>
</evidence>
<dbReference type="PROSITE" id="PS00217">
    <property type="entry name" value="SUGAR_TRANSPORT_2"/>
    <property type="match status" value="1"/>
</dbReference>
<accession>A0AAI8VBU9</accession>
<dbReference type="PROSITE" id="PS50850">
    <property type="entry name" value="MFS"/>
    <property type="match status" value="1"/>
</dbReference>
<dbReference type="InterPro" id="IPR036259">
    <property type="entry name" value="MFS_trans_sf"/>
</dbReference>
<dbReference type="GO" id="GO:0015791">
    <property type="term" value="P:polyol transmembrane transport"/>
    <property type="evidence" value="ECO:0007669"/>
    <property type="project" value="UniProtKB-ARBA"/>
</dbReference>
<evidence type="ECO:0000256" key="5">
    <source>
        <dbReference type="ARBA" id="ARBA00022989"/>
    </source>
</evidence>
<keyword evidence="4 8" id="KW-0812">Transmembrane</keyword>
<dbReference type="PRINTS" id="PR00171">
    <property type="entry name" value="SUGRTRNSPORT"/>
</dbReference>
<evidence type="ECO:0000256" key="4">
    <source>
        <dbReference type="ARBA" id="ARBA00022692"/>
    </source>
</evidence>
<dbReference type="PANTHER" id="PTHR48020">
    <property type="entry name" value="PROTON MYO-INOSITOL COTRANSPORTER"/>
    <property type="match status" value="1"/>
</dbReference>
<dbReference type="InterPro" id="IPR050814">
    <property type="entry name" value="Myo-inositol_Transporter"/>
</dbReference>
<sequence length="728" mass="80906">MAQRRASSFGQSLAIPTSNLAQSRSIETIELSSVPTSNDPYSIQVHRRRNNARAVIENPLAHLTDEELERDVRHFSQICLPSVGSEKLLRAARVAKDVRSYDDVARSEDPTAGLNLPVQLTPEEKSALKAERDELFSQRNMIPVILTVSLAAFLQGFVQSLINGASLFASEFGLPNVTAAHTGMHDRNFSPRRPTGDDWRLGAANASPYLFAAFVGCWVSLPINDRVGRRGAMAVAACLIFASSLGAVWCDKWYKLFIVRFFNGVGMGVKAVSTPILASETAIGYWRGSSILAWQLWVAFGIMMGFAFNLIFYTANNHKLSLQLILGAPMVPCIFLLVGLWFCPESPRYYMRRRSRSFNPSKAYHVLLKLRKTELQALRDIYLVYKSVQQEYTGEFDFANQGDYVPRGLLAHMRLYVSRTSFSLQLCLYELKLTPQPSCDTNVSIVNIFAFYSGPLFNGVLQKNDALHPMLYSLGYGAVNFVFGLPAIRTIDTLGRRKWLVLTLPAMCLFMAAAALSSLLGDPQIRGGIIALFVFLFAAAYSPGMGPIPFTLASESFPLSHREIGCAFAIAVNLLFAGILSISFPSIYAALKDGGTFGIFSGLNFLAFILVLLLVEETKRRSLEDLDLVFAVRKTVFIKHQVTKYVPWFVGHYLLRRKVDKPSLYEDLVWGTPKKQSKDGEDVEEGRSSWQENVLSADAPQSRPQQGLGAGPEPRGRASEESEDSRYE</sequence>
<feature type="transmembrane region" description="Helical" evidence="8">
    <location>
        <begin position="324"/>
        <end position="343"/>
    </location>
</feature>
<evidence type="ECO:0000313" key="11">
    <source>
        <dbReference type="Proteomes" id="UP001295740"/>
    </source>
</evidence>
<keyword evidence="5 8" id="KW-1133">Transmembrane helix</keyword>
<name>A0AAI8VBU9_9PEZI</name>
<keyword evidence="6 8" id="KW-0472">Membrane</keyword>
<proteinExistence type="inferred from homology"/>
<reference evidence="10" key="1">
    <citation type="submission" date="2023-10" db="EMBL/GenBank/DDBJ databases">
        <authorList>
            <person name="Hackl T."/>
        </authorList>
    </citation>
    <scope>NUCLEOTIDE SEQUENCE</scope>
</reference>
<feature type="transmembrane region" description="Helical" evidence="8">
    <location>
        <begin position="564"/>
        <end position="591"/>
    </location>
</feature>
<dbReference type="AlphaFoldDB" id="A0AAI8VBU9"/>
<comment type="caution">
    <text evidence="10">The sequence shown here is derived from an EMBL/GenBank/DDBJ whole genome shotgun (WGS) entry which is preliminary data.</text>
</comment>
<gene>
    <name evidence="10" type="ORF">KHLLAP_LOCUS5260</name>
</gene>
<dbReference type="EMBL" id="CAUWAG010000007">
    <property type="protein sequence ID" value="CAJ2504792.1"/>
    <property type="molecule type" value="Genomic_DNA"/>
</dbReference>
<feature type="transmembrane region" description="Helical" evidence="8">
    <location>
        <begin position="499"/>
        <end position="519"/>
    </location>
</feature>
<dbReference type="SUPFAM" id="SSF103473">
    <property type="entry name" value="MFS general substrate transporter"/>
    <property type="match status" value="1"/>
</dbReference>
<feature type="transmembrane region" description="Helical" evidence="8">
    <location>
        <begin position="597"/>
        <end position="615"/>
    </location>
</feature>
<comment type="subcellular location">
    <subcellularLocation>
        <location evidence="1">Membrane</location>
        <topology evidence="1">Multi-pass membrane protein</topology>
    </subcellularLocation>
</comment>
<protein>
    <submittedName>
        <fullName evidence="10">Uu.00g121860.m01.CDS01</fullName>
    </submittedName>
</protein>
<dbReference type="GO" id="GO:0022857">
    <property type="term" value="F:transmembrane transporter activity"/>
    <property type="evidence" value="ECO:0007669"/>
    <property type="project" value="InterPro"/>
</dbReference>
<feature type="transmembrane region" description="Helical" evidence="8">
    <location>
        <begin position="199"/>
        <end position="219"/>
    </location>
</feature>
<evidence type="ECO:0000313" key="10">
    <source>
        <dbReference type="EMBL" id="CAJ2504792.1"/>
    </source>
</evidence>
<dbReference type="GO" id="GO:0016020">
    <property type="term" value="C:membrane"/>
    <property type="evidence" value="ECO:0007669"/>
    <property type="project" value="UniProtKB-SubCell"/>
</dbReference>
<keyword evidence="11" id="KW-1185">Reference proteome</keyword>
<evidence type="ECO:0000256" key="6">
    <source>
        <dbReference type="ARBA" id="ARBA00023136"/>
    </source>
</evidence>
<dbReference type="Proteomes" id="UP001295740">
    <property type="component" value="Unassembled WGS sequence"/>
</dbReference>
<feature type="domain" description="Major facilitator superfamily (MFS) profile" evidence="9">
    <location>
        <begin position="144"/>
        <end position="619"/>
    </location>
</feature>
<feature type="transmembrane region" description="Helical" evidence="8">
    <location>
        <begin position="525"/>
        <end position="543"/>
    </location>
</feature>
<feature type="region of interest" description="Disordered" evidence="7">
    <location>
        <begin position="673"/>
        <end position="728"/>
    </location>
</feature>
<evidence type="ECO:0000256" key="1">
    <source>
        <dbReference type="ARBA" id="ARBA00004141"/>
    </source>
</evidence>
<dbReference type="Gene3D" id="1.20.1250.20">
    <property type="entry name" value="MFS general substrate transporter like domains"/>
    <property type="match status" value="1"/>
</dbReference>
<dbReference type="Pfam" id="PF00083">
    <property type="entry name" value="Sugar_tr"/>
    <property type="match status" value="1"/>
</dbReference>
<dbReference type="InterPro" id="IPR005828">
    <property type="entry name" value="MFS_sugar_transport-like"/>
</dbReference>
<dbReference type="InterPro" id="IPR005829">
    <property type="entry name" value="Sugar_transporter_CS"/>
</dbReference>
<keyword evidence="3" id="KW-0813">Transport</keyword>
<dbReference type="InterPro" id="IPR003663">
    <property type="entry name" value="Sugar/inositol_transpt"/>
</dbReference>
<feature type="compositionally biased region" description="Basic and acidic residues" evidence="7">
    <location>
        <begin position="714"/>
        <end position="728"/>
    </location>
</feature>
<feature type="transmembrane region" description="Helical" evidence="8">
    <location>
        <begin position="291"/>
        <end position="312"/>
    </location>
</feature>
<feature type="transmembrane region" description="Helical" evidence="8">
    <location>
        <begin position="261"/>
        <end position="279"/>
    </location>
</feature>
<comment type="similarity">
    <text evidence="2">Belongs to the major facilitator superfamily. Sugar transporter (TC 2.A.1.1) family.</text>
</comment>
<dbReference type="PANTHER" id="PTHR48020:SF40">
    <property type="entry name" value="MAJOR FACILITATOR SUPERFAMILY (MFS) PROFILE DOMAIN-CONTAINING PROTEIN"/>
    <property type="match status" value="1"/>
</dbReference>
<evidence type="ECO:0000256" key="7">
    <source>
        <dbReference type="SAM" id="MobiDB-lite"/>
    </source>
</evidence>
<evidence type="ECO:0000256" key="8">
    <source>
        <dbReference type="SAM" id="Phobius"/>
    </source>
</evidence>
<feature type="transmembrane region" description="Helical" evidence="8">
    <location>
        <begin position="231"/>
        <end position="249"/>
    </location>
</feature>
<organism evidence="10 11">
    <name type="scientific">Anthostomella pinea</name>
    <dbReference type="NCBI Taxonomy" id="933095"/>
    <lineage>
        <taxon>Eukaryota</taxon>
        <taxon>Fungi</taxon>
        <taxon>Dikarya</taxon>
        <taxon>Ascomycota</taxon>
        <taxon>Pezizomycotina</taxon>
        <taxon>Sordariomycetes</taxon>
        <taxon>Xylariomycetidae</taxon>
        <taxon>Xylariales</taxon>
        <taxon>Xylariaceae</taxon>
        <taxon>Anthostomella</taxon>
    </lineage>
</organism>